<evidence type="ECO:0000313" key="2">
    <source>
        <dbReference type="EMBL" id="CAF1573976.1"/>
    </source>
</evidence>
<evidence type="ECO:0000313" key="3">
    <source>
        <dbReference type="Proteomes" id="UP000663828"/>
    </source>
</evidence>
<keyword evidence="1" id="KW-0812">Transmembrane</keyword>
<sequence>MFSLVLFVGSSTVWGVLSIAIYKAVDFHPFCRRVQTIAGAVSRFVLLSWAVVRVLLGWFRSEYGREAKLAGSDAEENRHHLRKANAAAACPILPWISDVAATL</sequence>
<feature type="non-terminal residue" evidence="2">
    <location>
        <position position="1"/>
    </location>
</feature>
<protein>
    <submittedName>
        <fullName evidence="2">Uncharacterized protein</fullName>
    </submittedName>
</protein>
<keyword evidence="1" id="KW-0472">Membrane</keyword>
<name>A0A815YTB7_ADIRI</name>
<keyword evidence="3" id="KW-1185">Reference proteome</keyword>
<organism evidence="2 3">
    <name type="scientific">Adineta ricciae</name>
    <name type="common">Rotifer</name>
    <dbReference type="NCBI Taxonomy" id="249248"/>
    <lineage>
        <taxon>Eukaryota</taxon>
        <taxon>Metazoa</taxon>
        <taxon>Spiralia</taxon>
        <taxon>Gnathifera</taxon>
        <taxon>Rotifera</taxon>
        <taxon>Eurotatoria</taxon>
        <taxon>Bdelloidea</taxon>
        <taxon>Adinetida</taxon>
        <taxon>Adinetidae</taxon>
        <taxon>Adineta</taxon>
    </lineage>
</organism>
<keyword evidence="1" id="KW-1133">Transmembrane helix</keyword>
<dbReference type="EMBL" id="CAJNOR010005724">
    <property type="protein sequence ID" value="CAF1573976.1"/>
    <property type="molecule type" value="Genomic_DNA"/>
</dbReference>
<dbReference type="Proteomes" id="UP000663828">
    <property type="component" value="Unassembled WGS sequence"/>
</dbReference>
<feature type="transmembrane region" description="Helical" evidence="1">
    <location>
        <begin position="34"/>
        <end position="56"/>
    </location>
</feature>
<dbReference type="AlphaFoldDB" id="A0A815YTB7"/>
<gene>
    <name evidence="2" type="ORF">XAT740_LOCUS44761</name>
</gene>
<evidence type="ECO:0000256" key="1">
    <source>
        <dbReference type="SAM" id="Phobius"/>
    </source>
</evidence>
<comment type="caution">
    <text evidence="2">The sequence shown here is derived from an EMBL/GenBank/DDBJ whole genome shotgun (WGS) entry which is preliminary data.</text>
</comment>
<reference evidence="2" key="1">
    <citation type="submission" date="2021-02" db="EMBL/GenBank/DDBJ databases">
        <authorList>
            <person name="Nowell W R."/>
        </authorList>
    </citation>
    <scope>NUCLEOTIDE SEQUENCE</scope>
</reference>
<accession>A0A815YTB7</accession>
<proteinExistence type="predicted"/>